<evidence type="ECO:0000313" key="4">
    <source>
        <dbReference type="Proteomes" id="UP000242474"/>
    </source>
</evidence>
<dbReference type="PANTHER" id="PTHR14042">
    <property type="entry name" value="DOPEY-RELATED"/>
    <property type="match status" value="1"/>
</dbReference>
<name>A0A2G5B2H9_COERN</name>
<dbReference type="GO" id="GO:0005802">
    <property type="term" value="C:trans-Golgi network"/>
    <property type="evidence" value="ECO:0007669"/>
    <property type="project" value="TreeGrafter"/>
</dbReference>
<dbReference type="Pfam" id="PF24598">
    <property type="entry name" value="DOP1_C"/>
    <property type="match status" value="1"/>
</dbReference>
<evidence type="ECO:0000313" key="3">
    <source>
        <dbReference type="EMBL" id="PIA13204.1"/>
    </source>
</evidence>
<feature type="compositionally biased region" description="Low complexity" evidence="1">
    <location>
        <begin position="158"/>
        <end position="168"/>
    </location>
</feature>
<protein>
    <recommendedName>
        <fullName evidence="2">DOP1-like C-terminal domain-containing protein</fullName>
    </recommendedName>
</protein>
<dbReference type="GO" id="GO:0006895">
    <property type="term" value="P:Golgi to endosome transport"/>
    <property type="evidence" value="ECO:0007669"/>
    <property type="project" value="InterPro"/>
</dbReference>
<dbReference type="InterPro" id="IPR056457">
    <property type="entry name" value="DOP1_C"/>
</dbReference>
<accession>A0A2G5B2H9</accession>
<dbReference type="PANTHER" id="PTHR14042:SF24">
    <property type="entry name" value="PROTEIN DOPEY-1 HOMOLOG"/>
    <property type="match status" value="1"/>
</dbReference>
<reference evidence="3 4" key="1">
    <citation type="journal article" date="2015" name="Genome Biol. Evol.">
        <title>Phylogenomic analyses indicate that early fungi evolved digesting cell walls of algal ancestors of land plants.</title>
        <authorList>
            <person name="Chang Y."/>
            <person name="Wang S."/>
            <person name="Sekimoto S."/>
            <person name="Aerts A.L."/>
            <person name="Choi C."/>
            <person name="Clum A."/>
            <person name="LaButti K.M."/>
            <person name="Lindquist E.A."/>
            <person name="Yee Ngan C."/>
            <person name="Ohm R.A."/>
            <person name="Salamov A.A."/>
            <person name="Grigoriev I.V."/>
            <person name="Spatafora J.W."/>
            <person name="Berbee M.L."/>
        </authorList>
    </citation>
    <scope>NUCLEOTIDE SEQUENCE [LARGE SCALE GENOMIC DNA]</scope>
    <source>
        <strain evidence="3 4">NRRL 1564</strain>
    </source>
</reference>
<proteinExistence type="predicted"/>
<dbReference type="GO" id="GO:0005768">
    <property type="term" value="C:endosome"/>
    <property type="evidence" value="ECO:0007669"/>
    <property type="project" value="TreeGrafter"/>
</dbReference>
<dbReference type="STRING" id="763665.A0A2G5B2H9"/>
<dbReference type="AlphaFoldDB" id="A0A2G5B2H9"/>
<feature type="region of interest" description="Disordered" evidence="1">
    <location>
        <begin position="158"/>
        <end position="177"/>
    </location>
</feature>
<dbReference type="GO" id="GO:0005829">
    <property type="term" value="C:cytosol"/>
    <property type="evidence" value="ECO:0007669"/>
    <property type="project" value="GOC"/>
</dbReference>
<evidence type="ECO:0000259" key="2">
    <source>
        <dbReference type="Pfam" id="PF24598"/>
    </source>
</evidence>
<dbReference type="InterPro" id="IPR040314">
    <property type="entry name" value="DOP1"/>
</dbReference>
<evidence type="ECO:0000256" key="1">
    <source>
        <dbReference type="SAM" id="MobiDB-lite"/>
    </source>
</evidence>
<dbReference type="PROSITE" id="PS51257">
    <property type="entry name" value="PROKAR_LIPOPROTEIN"/>
    <property type="match status" value="1"/>
</dbReference>
<organism evidence="3 4">
    <name type="scientific">Coemansia reversa (strain ATCC 12441 / NRRL 1564)</name>
    <dbReference type="NCBI Taxonomy" id="763665"/>
    <lineage>
        <taxon>Eukaryota</taxon>
        <taxon>Fungi</taxon>
        <taxon>Fungi incertae sedis</taxon>
        <taxon>Zoopagomycota</taxon>
        <taxon>Kickxellomycotina</taxon>
        <taxon>Kickxellomycetes</taxon>
        <taxon>Kickxellales</taxon>
        <taxon>Kickxellaceae</taxon>
        <taxon>Coemansia</taxon>
    </lineage>
</organism>
<dbReference type="OrthoDB" id="297643at2759"/>
<gene>
    <name evidence="3" type="ORF">COEREDRAFT_78046</name>
</gene>
<feature type="domain" description="DOP1-like C-terminal" evidence="2">
    <location>
        <begin position="16"/>
        <end position="131"/>
    </location>
</feature>
<dbReference type="EMBL" id="KZ303543">
    <property type="protein sequence ID" value="PIA13204.1"/>
    <property type="molecule type" value="Genomic_DNA"/>
</dbReference>
<keyword evidence="4" id="KW-1185">Reference proteome</keyword>
<sequence>MRLCLLQLNRRDVREDPLQANLFLAACKFLDLLFILGTEDFLLHQWIFITDTVDALYASRSASHALLDRLSTRLLSMPSRSQSLGMSLSEMQLLGATPMKRPIICLRSVSSIRELDAFVHNASVQTYQATYTLAEPDLEFIDAVLLSDLLYFDFTPVSATSPSSPSATQLSGFGDDL</sequence>
<dbReference type="Proteomes" id="UP000242474">
    <property type="component" value="Unassembled WGS sequence"/>
</dbReference>